<evidence type="ECO:0000313" key="1">
    <source>
        <dbReference type="EMBL" id="GGB62913.1"/>
    </source>
</evidence>
<evidence type="ECO:0000313" key="2">
    <source>
        <dbReference type="Proteomes" id="UP000628854"/>
    </source>
</evidence>
<reference evidence="2" key="1">
    <citation type="journal article" date="2019" name="Int. J. Syst. Evol. Microbiol.">
        <title>The Global Catalogue of Microorganisms (GCM) 10K type strain sequencing project: providing services to taxonomists for standard genome sequencing and annotation.</title>
        <authorList>
            <consortium name="The Broad Institute Genomics Platform"/>
            <consortium name="The Broad Institute Genome Sequencing Center for Infectious Disease"/>
            <person name="Wu L."/>
            <person name="Ma J."/>
        </authorList>
    </citation>
    <scope>NUCLEOTIDE SEQUENCE [LARGE SCALE GENOMIC DNA]</scope>
    <source>
        <strain evidence="2">CGMCC 1.15928</strain>
    </source>
</reference>
<protein>
    <recommendedName>
        <fullName evidence="3">Transposase</fullName>
    </recommendedName>
</protein>
<organism evidence="1 2">
    <name type="scientific">Henriciella pelagia</name>
    <dbReference type="NCBI Taxonomy" id="1977912"/>
    <lineage>
        <taxon>Bacteria</taxon>
        <taxon>Pseudomonadati</taxon>
        <taxon>Pseudomonadota</taxon>
        <taxon>Alphaproteobacteria</taxon>
        <taxon>Hyphomonadales</taxon>
        <taxon>Hyphomonadaceae</taxon>
        <taxon>Henriciella</taxon>
    </lineage>
</organism>
<name>A0ABQ1J8T9_9PROT</name>
<evidence type="ECO:0008006" key="3">
    <source>
        <dbReference type="Google" id="ProtNLM"/>
    </source>
</evidence>
<comment type="caution">
    <text evidence="1">The sequence shown here is derived from an EMBL/GenBank/DDBJ whole genome shotgun (WGS) entry which is preliminary data.</text>
</comment>
<keyword evidence="2" id="KW-1185">Reference proteome</keyword>
<accession>A0ABQ1J8T9</accession>
<proteinExistence type="predicted"/>
<dbReference type="EMBL" id="BMKF01000001">
    <property type="protein sequence ID" value="GGB62913.1"/>
    <property type="molecule type" value="Genomic_DNA"/>
</dbReference>
<gene>
    <name evidence="1" type="ORF">GCM10011503_09480</name>
</gene>
<sequence length="55" mass="6354">MQLAAAYIDRNHYTRTARQQNIREPARRGPDIEAVSPRRINVKCLQRVGKLYSTA</sequence>
<dbReference type="Proteomes" id="UP000628854">
    <property type="component" value="Unassembled WGS sequence"/>
</dbReference>